<name>A0AAW0CE32_9AGAR</name>
<feature type="transmembrane region" description="Helical" evidence="1">
    <location>
        <begin position="224"/>
        <end position="246"/>
    </location>
</feature>
<feature type="transmembrane region" description="Helical" evidence="1">
    <location>
        <begin position="120"/>
        <end position="139"/>
    </location>
</feature>
<feature type="transmembrane region" description="Helical" evidence="1">
    <location>
        <begin position="85"/>
        <end position="108"/>
    </location>
</feature>
<dbReference type="EMBL" id="JAYKXP010000048">
    <property type="protein sequence ID" value="KAK7037231.1"/>
    <property type="molecule type" value="Genomic_DNA"/>
</dbReference>
<evidence type="ECO:0000313" key="3">
    <source>
        <dbReference type="EMBL" id="KAK7037231.1"/>
    </source>
</evidence>
<dbReference type="Proteomes" id="UP001383192">
    <property type="component" value="Unassembled WGS sequence"/>
</dbReference>
<protein>
    <recommendedName>
        <fullName evidence="2">DUF6534 domain-containing protein</fullName>
    </recommendedName>
</protein>
<evidence type="ECO:0000259" key="2">
    <source>
        <dbReference type="Pfam" id="PF20152"/>
    </source>
</evidence>
<dbReference type="Pfam" id="PF20152">
    <property type="entry name" value="DUF6534"/>
    <property type="match status" value="1"/>
</dbReference>
<proteinExistence type="predicted"/>
<feature type="transmembrane region" description="Helical" evidence="1">
    <location>
        <begin position="12"/>
        <end position="37"/>
    </location>
</feature>
<evidence type="ECO:0000256" key="1">
    <source>
        <dbReference type="SAM" id="Phobius"/>
    </source>
</evidence>
<dbReference type="PANTHER" id="PTHR40465">
    <property type="entry name" value="CHROMOSOME 1, WHOLE GENOME SHOTGUN SEQUENCE"/>
    <property type="match status" value="1"/>
</dbReference>
<sequence length="330" mass="36557">MSPSSTALPETYGALLLGSLFASALSGAVVIQVILYFKLYSSDAFRLKLLVFLIWLLDTCHTSLIWSALWAYFVGYYGQVEKIDYIPRTLALSVIFTAILTFCVHCFFALRLFRLSHGNWLLTGPILILALLRLGTAAASTTEMFVLCGTAPMPYDITQWFPFRLILRSFSQFVERDGWIFTVGLSSSSAVDVLITASLFFLLRNSRRTTSGKTSLVIDSLIIHTFETASLTSASTIVCMICWVAMPSNLIFMGLHFFIGKLYALSLLVTLNIKSEIRDKFHHSTNRSGSGIVFSGGRSSRPGGFMMSTTKVEHYEPQGDFDGGKGMSKT</sequence>
<accession>A0AAW0CE32</accession>
<organism evidence="3 4">
    <name type="scientific">Paramarasmius palmivorus</name>
    <dbReference type="NCBI Taxonomy" id="297713"/>
    <lineage>
        <taxon>Eukaryota</taxon>
        <taxon>Fungi</taxon>
        <taxon>Dikarya</taxon>
        <taxon>Basidiomycota</taxon>
        <taxon>Agaricomycotina</taxon>
        <taxon>Agaricomycetes</taxon>
        <taxon>Agaricomycetidae</taxon>
        <taxon>Agaricales</taxon>
        <taxon>Marasmiineae</taxon>
        <taxon>Marasmiaceae</taxon>
        <taxon>Paramarasmius</taxon>
    </lineage>
</organism>
<dbReference type="AlphaFoldDB" id="A0AAW0CE32"/>
<keyword evidence="1" id="KW-1133">Transmembrane helix</keyword>
<reference evidence="3 4" key="1">
    <citation type="submission" date="2024-01" db="EMBL/GenBank/DDBJ databases">
        <title>A draft genome for a cacao thread blight-causing isolate of Paramarasmius palmivorus.</title>
        <authorList>
            <person name="Baruah I.K."/>
            <person name="Bukari Y."/>
            <person name="Amoako-Attah I."/>
            <person name="Meinhardt L.W."/>
            <person name="Bailey B.A."/>
            <person name="Cohen S.P."/>
        </authorList>
    </citation>
    <scope>NUCLEOTIDE SEQUENCE [LARGE SCALE GENOMIC DNA]</scope>
    <source>
        <strain evidence="3 4">GH-12</strain>
    </source>
</reference>
<dbReference type="InterPro" id="IPR045339">
    <property type="entry name" value="DUF6534"/>
</dbReference>
<feature type="transmembrane region" description="Helical" evidence="1">
    <location>
        <begin position="252"/>
        <end position="273"/>
    </location>
</feature>
<dbReference type="PANTHER" id="PTHR40465:SF1">
    <property type="entry name" value="DUF6534 DOMAIN-CONTAINING PROTEIN"/>
    <property type="match status" value="1"/>
</dbReference>
<keyword evidence="4" id="KW-1185">Reference proteome</keyword>
<keyword evidence="1" id="KW-0812">Transmembrane</keyword>
<feature type="domain" description="DUF6534" evidence="2">
    <location>
        <begin position="188"/>
        <end position="274"/>
    </location>
</feature>
<evidence type="ECO:0000313" key="4">
    <source>
        <dbReference type="Proteomes" id="UP001383192"/>
    </source>
</evidence>
<feature type="transmembrane region" description="Helical" evidence="1">
    <location>
        <begin position="179"/>
        <end position="203"/>
    </location>
</feature>
<feature type="transmembrane region" description="Helical" evidence="1">
    <location>
        <begin position="49"/>
        <end position="73"/>
    </location>
</feature>
<keyword evidence="1" id="KW-0472">Membrane</keyword>
<gene>
    <name evidence="3" type="ORF">VNI00_011222</name>
</gene>
<comment type="caution">
    <text evidence="3">The sequence shown here is derived from an EMBL/GenBank/DDBJ whole genome shotgun (WGS) entry which is preliminary data.</text>
</comment>